<dbReference type="InterPro" id="IPR006439">
    <property type="entry name" value="HAD-SF_hydro_IA"/>
</dbReference>
<keyword evidence="1 4" id="KW-0028">Amino-acid biosynthesis</keyword>
<reference evidence="5 6" key="1">
    <citation type="submission" date="2021-03" db="EMBL/GenBank/DDBJ databases">
        <title>Sequencing the genomes of 1000 actinobacteria strains.</title>
        <authorList>
            <person name="Klenk H.-P."/>
        </authorList>
    </citation>
    <scope>NUCLEOTIDE SEQUENCE [LARGE SCALE GENOMIC DNA]</scope>
    <source>
        <strain evidence="5 6">DSM 44580</strain>
    </source>
</reference>
<dbReference type="Gene3D" id="3.40.50.1000">
    <property type="entry name" value="HAD superfamily/HAD-like"/>
    <property type="match status" value="1"/>
</dbReference>
<dbReference type="NCBIfam" id="TIGR01509">
    <property type="entry name" value="HAD-SF-IA-v3"/>
    <property type="match status" value="1"/>
</dbReference>
<keyword evidence="4" id="KW-0479">Metal-binding</keyword>
<sequence length="235" mass="25034">MSTGVAVVVLDIEGTTSPLTAVHDRLFPYARAHLPAWLRENWDTPPGQEVVEGVREALGNPDADPGEVEATLLSWIDQDVKASPLKTAQGHIWRAGYAEGTLRGEVYPDVPKALESWRAAGIPVHIYSSGSVRAQRDWFAHTDHGDLSSHLAGHWDLTTAGPKREPASYHRIAEALGVPAGQVLFLSDVAAELDAARAAGWQVVGVHRPGEAGPGDGGAGHRWVAEFGELELAGG</sequence>
<dbReference type="Pfam" id="PF00702">
    <property type="entry name" value="Hydrolase"/>
    <property type="match status" value="1"/>
</dbReference>
<dbReference type="PANTHER" id="PTHR20371:SF1">
    <property type="entry name" value="ENOLASE-PHOSPHATASE E1"/>
    <property type="match status" value="1"/>
</dbReference>
<keyword evidence="2 4" id="KW-0378">Hydrolase</keyword>
<dbReference type="PRINTS" id="PR00413">
    <property type="entry name" value="HADHALOGNASE"/>
</dbReference>
<comment type="catalytic activity">
    <reaction evidence="4">
        <text>5-methylsulfanyl-2,3-dioxopentyl phosphate + H2O = 1,2-dihydroxy-5-(methylsulfanyl)pent-1-en-3-one + phosphate</text>
        <dbReference type="Rhea" id="RHEA:21700"/>
        <dbReference type="ChEBI" id="CHEBI:15377"/>
        <dbReference type="ChEBI" id="CHEBI:43474"/>
        <dbReference type="ChEBI" id="CHEBI:49252"/>
        <dbReference type="ChEBI" id="CHEBI:58828"/>
        <dbReference type="EC" id="3.1.3.77"/>
    </reaction>
</comment>
<dbReference type="EMBL" id="JAGIOO010000001">
    <property type="protein sequence ID" value="MBP2474077.1"/>
    <property type="molecule type" value="Genomic_DNA"/>
</dbReference>
<organism evidence="5 6">
    <name type="scientific">Crossiella equi</name>
    <dbReference type="NCBI Taxonomy" id="130796"/>
    <lineage>
        <taxon>Bacteria</taxon>
        <taxon>Bacillati</taxon>
        <taxon>Actinomycetota</taxon>
        <taxon>Actinomycetes</taxon>
        <taxon>Pseudonocardiales</taxon>
        <taxon>Pseudonocardiaceae</taxon>
        <taxon>Crossiella</taxon>
    </lineage>
</organism>
<keyword evidence="6" id="KW-1185">Reference proteome</keyword>
<dbReference type="SFLD" id="SFLDG01133">
    <property type="entry name" value="C1.5.4:_Enolase-phosphatase_Li"/>
    <property type="match status" value="1"/>
</dbReference>
<evidence type="ECO:0000256" key="3">
    <source>
        <dbReference type="ARBA" id="ARBA00023167"/>
    </source>
</evidence>
<dbReference type="Gene3D" id="1.10.720.60">
    <property type="match status" value="1"/>
</dbReference>
<dbReference type="Proteomes" id="UP001519363">
    <property type="component" value="Unassembled WGS sequence"/>
</dbReference>
<keyword evidence="3 4" id="KW-0486">Methionine biosynthesis</keyword>
<evidence type="ECO:0000313" key="6">
    <source>
        <dbReference type="Proteomes" id="UP001519363"/>
    </source>
</evidence>
<dbReference type="RefSeq" id="WP_086782680.1">
    <property type="nucleotide sequence ID" value="NZ_JAGIOO010000001.1"/>
</dbReference>
<name>A0ABS5ACT2_9PSEU</name>
<evidence type="ECO:0000256" key="4">
    <source>
        <dbReference type="HAMAP-Rule" id="MF_01681"/>
    </source>
</evidence>
<dbReference type="CDD" id="cd01629">
    <property type="entry name" value="HAD_EP"/>
    <property type="match status" value="1"/>
</dbReference>
<dbReference type="InterPro" id="IPR036412">
    <property type="entry name" value="HAD-like_sf"/>
</dbReference>
<comment type="subunit">
    <text evidence="4">Monomer.</text>
</comment>
<gene>
    <name evidence="4" type="primary">mtnC</name>
    <name evidence="5" type="ORF">JOF53_002949</name>
</gene>
<keyword evidence="4" id="KW-0460">Magnesium</keyword>
<evidence type="ECO:0000256" key="1">
    <source>
        <dbReference type="ARBA" id="ARBA00022605"/>
    </source>
</evidence>
<comment type="similarity">
    <text evidence="4">Belongs to the HAD-like hydrolase superfamily. MasA/MtnC family.</text>
</comment>
<comment type="pathway">
    <text evidence="4">Amino-acid biosynthesis; L-methionine biosynthesis via salvage pathway; L-methionine from S-methyl-5-thio-alpha-D-ribose 1-phosphate: step 4/6.</text>
</comment>
<dbReference type="SFLD" id="SFLDG01129">
    <property type="entry name" value="C1.5:_HAD__Beta-PGM__Phosphata"/>
    <property type="match status" value="1"/>
</dbReference>
<dbReference type="InterPro" id="IPR023214">
    <property type="entry name" value="HAD_sf"/>
</dbReference>
<comment type="function">
    <text evidence="4">Bifunctional enzyme that catalyzes the enolization of 2,3-diketo-5-methylthiopentyl-1-phosphate (DK-MTP-1-P) into the intermediate 2-hydroxy-3-keto-5-methylthiopentenyl-1-phosphate (HK-MTPenyl-1-P), which is then dephosphorylated to form the acireductone 1,2-dihydroxy-3-keto-5-methylthiopentene (DHK-MTPene).</text>
</comment>
<dbReference type="SFLD" id="SFLDS00003">
    <property type="entry name" value="Haloacid_Dehalogenase"/>
    <property type="match status" value="1"/>
</dbReference>
<dbReference type="SUPFAM" id="SSF56784">
    <property type="entry name" value="HAD-like"/>
    <property type="match status" value="1"/>
</dbReference>
<proteinExistence type="inferred from homology"/>
<comment type="pathway">
    <text evidence="4">Amino-acid biosynthesis; L-methionine biosynthesis via salvage pathway; L-methionine from S-methyl-5-thio-alpha-D-ribose 1-phosphate: step 3/6.</text>
</comment>
<comment type="cofactor">
    <cofactor evidence="4">
        <name>Mg(2+)</name>
        <dbReference type="ChEBI" id="CHEBI:18420"/>
    </cofactor>
    <text evidence="4">Binds 1 Mg(2+) ion per subunit.</text>
</comment>
<dbReference type="HAMAP" id="MF_01681">
    <property type="entry name" value="Salvage_MtnC"/>
    <property type="match status" value="1"/>
</dbReference>
<dbReference type="InterPro" id="IPR023943">
    <property type="entry name" value="Enolase-ppase_E1"/>
</dbReference>
<dbReference type="EC" id="3.1.3.77" evidence="4"/>
<evidence type="ECO:0000313" key="5">
    <source>
        <dbReference type="EMBL" id="MBP2474077.1"/>
    </source>
</evidence>
<dbReference type="NCBIfam" id="TIGR01691">
    <property type="entry name" value="enolase-ppase"/>
    <property type="match status" value="1"/>
</dbReference>
<protein>
    <recommendedName>
        <fullName evidence="4">Enolase-phosphatase E1</fullName>
        <ecNumber evidence="4">3.1.3.77</ecNumber>
    </recommendedName>
    <alternativeName>
        <fullName evidence="4">2,3-diketo-5-methylthio-1-phosphopentane phosphatase</fullName>
    </alternativeName>
</protein>
<accession>A0ABS5ACT2</accession>
<dbReference type="GO" id="GO:0043874">
    <property type="term" value="F:acireductone synthase activity"/>
    <property type="evidence" value="ECO:0007669"/>
    <property type="project" value="UniProtKB-EC"/>
</dbReference>
<comment type="caution">
    <text evidence="5">The sequence shown here is derived from an EMBL/GenBank/DDBJ whole genome shotgun (WGS) entry which is preliminary data.</text>
</comment>
<evidence type="ECO:0000256" key="2">
    <source>
        <dbReference type="ARBA" id="ARBA00022801"/>
    </source>
</evidence>
<dbReference type="PANTHER" id="PTHR20371">
    <property type="entry name" value="ENOLASE-PHOSPHATASE E1"/>
    <property type="match status" value="1"/>
</dbReference>